<dbReference type="EMBL" id="CAEZXW010000075">
    <property type="protein sequence ID" value="CAB4709351.1"/>
    <property type="molecule type" value="Genomic_DNA"/>
</dbReference>
<reference evidence="2" key="1">
    <citation type="submission" date="2020-05" db="EMBL/GenBank/DDBJ databases">
        <authorList>
            <person name="Chiriac C."/>
            <person name="Salcher M."/>
            <person name="Ghai R."/>
            <person name="Kavagutti S V."/>
        </authorList>
    </citation>
    <scope>NUCLEOTIDE SEQUENCE</scope>
</reference>
<feature type="region of interest" description="Disordered" evidence="1">
    <location>
        <begin position="48"/>
        <end position="93"/>
    </location>
</feature>
<sequence>MKGRNPDGAGIAQGVGGRELVDQLHHTFAHFTGGFVGERDSQDLMWFGRAGGQQVRDSPGEHPSLSGASAGDDEQGRTGVRHRITLRRVQTDQ</sequence>
<gene>
    <name evidence="2" type="ORF">UFOPK2593_01081</name>
</gene>
<evidence type="ECO:0000313" key="2">
    <source>
        <dbReference type="EMBL" id="CAB4709351.1"/>
    </source>
</evidence>
<dbReference type="AlphaFoldDB" id="A0A6J6QBW8"/>
<evidence type="ECO:0000256" key="1">
    <source>
        <dbReference type="SAM" id="MobiDB-lite"/>
    </source>
</evidence>
<name>A0A6J6QBW8_9ZZZZ</name>
<organism evidence="2">
    <name type="scientific">freshwater metagenome</name>
    <dbReference type="NCBI Taxonomy" id="449393"/>
    <lineage>
        <taxon>unclassified sequences</taxon>
        <taxon>metagenomes</taxon>
        <taxon>ecological metagenomes</taxon>
    </lineage>
</organism>
<protein>
    <submittedName>
        <fullName evidence="2">Unannotated protein</fullName>
    </submittedName>
</protein>
<proteinExistence type="predicted"/>
<accession>A0A6J6QBW8</accession>